<name>A0AAV9WUE1_9PEZI</name>
<dbReference type="Proteomes" id="UP001365542">
    <property type="component" value="Unassembled WGS sequence"/>
</dbReference>
<sequence>MSPWRGHLLLLRRCYFTTFRRLYSSSSSSSPSSPPAESSAEPTPPPKTPIQLLRNSPYKLHIYRSKSTNPFFNLSAEDYLLRHSPVDSTLLFTYTNSPSVVIGRNQNPWSELNFPLLRSPPYSHVNFVRRRSGGGTVYHDLGNLCWSVIMPRKAFDRDTNAHMIVRALERLGVSNAAVNARHDIVLKAEDGSEKKVSGSAYKIIKDRAYHHATLLLNSELSDIGRLLHSPLRDFMTSKGVESVRSPVANIGVDTEQLVRAIEVCFLKQYSRDGGKDEVSVVDLEEEETIKGRDYIREGMEELQSTKWLYTQTPNFFLQIPSKTQLPELPGLPGLSPVIPEHGKVKLLATNAKILSTTITTSPDPSVAFLQSQESHIRLLNKDFSGPSLNSTIREIKSLSDSPSAHELASWLNVAVGEWIGDKDWDEKIGKDGEKTLRARAAERKLERYKHGKAKIEEKKNSKGAKKAKVRDSVLDKQGVYKVTQATNEFEVEGSSAVIEKKSTPSS</sequence>
<organism evidence="7 8">
    <name type="scientific">Orbilia ellipsospora</name>
    <dbReference type="NCBI Taxonomy" id="2528407"/>
    <lineage>
        <taxon>Eukaryota</taxon>
        <taxon>Fungi</taxon>
        <taxon>Dikarya</taxon>
        <taxon>Ascomycota</taxon>
        <taxon>Pezizomycotina</taxon>
        <taxon>Orbiliomycetes</taxon>
        <taxon>Orbiliales</taxon>
        <taxon>Orbiliaceae</taxon>
        <taxon>Orbilia</taxon>
    </lineage>
</organism>
<dbReference type="InterPro" id="IPR004562">
    <property type="entry name" value="LipoylTrfase_LipoateP_Ligase"/>
</dbReference>
<evidence type="ECO:0000313" key="8">
    <source>
        <dbReference type="Proteomes" id="UP001365542"/>
    </source>
</evidence>
<comment type="function">
    <text evidence="1">Catalyzes both the ATP-dependent activation of exogenously supplied lipoate to lipoyl-AMP and the transfer of the activated lipoyl onto the lipoyl domains of lipoate-dependent enzymes.</text>
</comment>
<protein>
    <recommendedName>
        <fullName evidence="4">Putative lipoate-protein ligase A</fullName>
    </recommendedName>
</protein>
<dbReference type="GO" id="GO:0005739">
    <property type="term" value="C:mitochondrion"/>
    <property type="evidence" value="ECO:0007669"/>
    <property type="project" value="TreeGrafter"/>
</dbReference>
<dbReference type="CDD" id="cd16443">
    <property type="entry name" value="LplA"/>
    <property type="match status" value="1"/>
</dbReference>
<dbReference type="GO" id="GO:0016874">
    <property type="term" value="F:ligase activity"/>
    <property type="evidence" value="ECO:0007669"/>
    <property type="project" value="UniProtKB-KW"/>
</dbReference>
<keyword evidence="8" id="KW-1185">Reference proteome</keyword>
<dbReference type="PROSITE" id="PS51733">
    <property type="entry name" value="BPL_LPL_CATALYTIC"/>
    <property type="match status" value="1"/>
</dbReference>
<accession>A0AAV9WUE1</accession>
<evidence type="ECO:0000256" key="5">
    <source>
        <dbReference type="SAM" id="MobiDB-lite"/>
    </source>
</evidence>
<reference evidence="7 8" key="1">
    <citation type="submission" date="2019-10" db="EMBL/GenBank/DDBJ databases">
        <authorList>
            <person name="Palmer J.M."/>
        </authorList>
    </citation>
    <scope>NUCLEOTIDE SEQUENCE [LARGE SCALE GENOMIC DNA]</scope>
    <source>
        <strain evidence="7 8">TWF694</strain>
    </source>
</reference>
<evidence type="ECO:0000313" key="7">
    <source>
        <dbReference type="EMBL" id="KAK6524234.1"/>
    </source>
</evidence>
<dbReference type="GO" id="GO:0009249">
    <property type="term" value="P:protein lipoylation"/>
    <property type="evidence" value="ECO:0007669"/>
    <property type="project" value="InterPro"/>
</dbReference>
<evidence type="ECO:0000256" key="4">
    <source>
        <dbReference type="ARBA" id="ARBA00015925"/>
    </source>
</evidence>
<comment type="pathway">
    <text evidence="2">Protein modification; protein lipoylation via exogenous pathway; protein N(6)-(lipoyl)lysine from lipoate: step 2/2.</text>
</comment>
<evidence type="ECO:0000256" key="1">
    <source>
        <dbReference type="ARBA" id="ARBA00003253"/>
    </source>
</evidence>
<dbReference type="NCBIfam" id="TIGR00545">
    <property type="entry name" value="lipoyltrans"/>
    <property type="match status" value="1"/>
</dbReference>
<dbReference type="PANTHER" id="PTHR12561">
    <property type="entry name" value="LIPOATE-PROTEIN LIGASE"/>
    <property type="match status" value="1"/>
</dbReference>
<dbReference type="EMBL" id="JAVHJO010000018">
    <property type="protein sequence ID" value="KAK6524234.1"/>
    <property type="molecule type" value="Genomic_DNA"/>
</dbReference>
<keyword evidence="7" id="KW-0436">Ligase</keyword>
<dbReference type="InterPro" id="IPR045864">
    <property type="entry name" value="aa-tRNA-synth_II/BPL/LPL"/>
</dbReference>
<feature type="domain" description="BPL/LPL catalytic" evidence="6">
    <location>
        <begin position="85"/>
        <end position="273"/>
    </location>
</feature>
<feature type="compositionally biased region" description="Low complexity" evidence="5">
    <location>
        <begin position="25"/>
        <end position="41"/>
    </location>
</feature>
<dbReference type="InterPro" id="IPR004143">
    <property type="entry name" value="BPL_LPL_catalytic"/>
</dbReference>
<comment type="caution">
    <text evidence="7">The sequence shown here is derived from an EMBL/GenBank/DDBJ whole genome shotgun (WGS) entry which is preliminary data.</text>
</comment>
<evidence type="ECO:0000256" key="3">
    <source>
        <dbReference type="ARBA" id="ARBA00008242"/>
    </source>
</evidence>
<feature type="region of interest" description="Disordered" evidence="5">
    <location>
        <begin position="25"/>
        <end position="50"/>
    </location>
</feature>
<comment type="similarity">
    <text evidence="3">Belongs to the LplA family.</text>
</comment>
<gene>
    <name evidence="7" type="primary">AIM22</name>
    <name evidence="7" type="ORF">TWF694_005889</name>
</gene>
<dbReference type="Gene3D" id="3.30.930.10">
    <property type="entry name" value="Bira Bifunctional Protein, Domain 2"/>
    <property type="match status" value="1"/>
</dbReference>
<dbReference type="PANTHER" id="PTHR12561:SF3">
    <property type="entry name" value="LIPOYLTRANSFERASE 1, MITOCHONDRIAL"/>
    <property type="match status" value="1"/>
</dbReference>
<dbReference type="GO" id="GO:0017118">
    <property type="term" value="F:lipoyltransferase activity"/>
    <property type="evidence" value="ECO:0007669"/>
    <property type="project" value="TreeGrafter"/>
</dbReference>
<evidence type="ECO:0000256" key="2">
    <source>
        <dbReference type="ARBA" id="ARBA00005085"/>
    </source>
</evidence>
<dbReference type="Pfam" id="PF21948">
    <property type="entry name" value="LplA-B_cat"/>
    <property type="match status" value="1"/>
</dbReference>
<proteinExistence type="inferred from homology"/>
<dbReference type="SUPFAM" id="SSF55681">
    <property type="entry name" value="Class II aaRS and biotin synthetases"/>
    <property type="match status" value="1"/>
</dbReference>
<dbReference type="AlphaFoldDB" id="A0AAV9WUE1"/>
<evidence type="ECO:0000259" key="6">
    <source>
        <dbReference type="PROSITE" id="PS51733"/>
    </source>
</evidence>